<reference evidence="2 3" key="1">
    <citation type="submission" date="2019-09" db="EMBL/GenBank/DDBJ databases">
        <title>The complete genome of Methanoplanus sp. FWC-SCC4.</title>
        <authorList>
            <person name="Chen S.-C."/>
            <person name="Zhou Y.-Z."/>
            <person name="Lai M.-C."/>
        </authorList>
    </citation>
    <scope>NUCLEOTIDE SEQUENCE [LARGE SCALE GENOMIC DNA]</scope>
    <source>
        <strain evidence="2 3">FWC-SCC4</strain>
    </source>
</reference>
<dbReference type="KEGG" id="mefw:F1737_09835"/>
<evidence type="ECO:0000259" key="1">
    <source>
        <dbReference type="Pfam" id="PF00174"/>
    </source>
</evidence>
<sequence>MVIFSGCTQAGDEKSGQDTNAAIKGNLTLTGSDGIETVYSYDEILEMQDALGYGYSVSTVGIKYGPYECRGVPLTELIQKAGGMKENDSLWISANDGYMWVFDYDQVNGRDFITLNPDLKEIEPPELKVILMYEQDKEPLSYNDGAPFRIAIISDSKDVITEGSSWVKWVEKIEIKGGNS</sequence>
<dbReference type="InterPro" id="IPR000572">
    <property type="entry name" value="OxRdtase_Mopterin-bd_dom"/>
</dbReference>
<gene>
    <name evidence="2" type="ORF">F1737_09835</name>
</gene>
<dbReference type="Proteomes" id="UP001301797">
    <property type="component" value="Chromosome"/>
</dbReference>
<dbReference type="Gene3D" id="3.90.420.10">
    <property type="entry name" value="Oxidoreductase, molybdopterin-binding domain"/>
    <property type="match status" value="1"/>
</dbReference>
<dbReference type="InterPro" id="IPR036374">
    <property type="entry name" value="OxRdtase_Mopterin-bd_sf"/>
</dbReference>
<keyword evidence="3" id="KW-1185">Reference proteome</keyword>
<evidence type="ECO:0000313" key="2">
    <source>
        <dbReference type="EMBL" id="WOF16964.1"/>
    </source>
</evidence>
<dbReference type="SUPFAM" id="SSF56524">
    <property type="entry name" value="Oxidoreductase molybdopterin-binding domain"/>
    <property type="match status" value="1"/>
</dbReference>
<protein>
    <submittedName>
        <fullName evidence="2">Molybdopterin-dependent oxidoreductase</fullName>
    </submittedName>
</protein>
<organism evidence="2 3">
    <name type="scientific">Methanochimaera problematica</name>
    <dbReference type="NCBI Taxonomy" id="2609417"/>
    <lineage>
        <taxon>Archaea</taxon>
        <taxon>Methanobacteriati</taxon>
        <taxon>Methanobacteriota</taxon>
        <taxon>Stenosarchaea group</taxon>
        <taxon>Methanomicrobia</taxon>
        <taxon>Methanomicrobiales</taxon>
        <taxon>Methanomicrobiaceae</taxon>
        <taxon>Methanochimaera</taxon>
    </lineage>
</organism>
<dbReference type="EMBL" id="CP043875">
    <property type="protein sequence ID" value="WOF16964.1"/>
    <property type="molecule type" value="Genomic_DNA"/>
</dbReference>
<evidence type="ECO:0000313" key="3">
    <source>
        <dbReference type="Proteomes" id="UP001301797"/>
    </source>
</evidence>
<accession>A0AA97I4Y7</accession>
<feature type="domain" description="Oxidoreductase molybdopterin-binding" evidence="1">
    <location>
        <begin position="68"/>
        <end position="176"/>
    </location>
</feature>
<proteinExistence type="predicted"/>
<dbReference type="AlphaFoldDB" id="A0AA97I4Y7"/>
<name>A0AA97I4Y7_9EURY</name>
<dbReference type="Pfam" id="PF00174">
    <property type="entry name" value="Oxidored_molyb"/>
    <property type="match status" value="1"/>
</dbReference>